<name>A0A1G7FY97_9DEIN</name>
<dbReference type="Proteomes" id="UP000199446">
    <property type="component" value="Unassembled WGS sequence"/>
</dbReference>
<dbReference type="STRING" id="482827.SAMN04488243_11140"/>
<dbReference type="InterPro" id="IPR011990">
    <property type="entry name" value="TPR-like_helical_dom_sf"/>
</dbReference>
<evidence type="ECO:0000313" key="1">
    <source>
        <dbReference type="EMBL" id="SDE80810.1"/>
    </source>
</evidence>
<sequence>MREASTPWLRYLEVLRPHLRGQDHRGKRGSLRWLEALMAERGGRAGTVRNILYKDLGSPEEKERLYGLIADLYREAGLKPPPPPAELFLESARKVLGRDKRRIFRRFLRELEVGGRPQMVVVGGPATGKGVLLSALARALSALPHQEPHVLNLGGEVAQALIPLAEGLGVGEEVRALLAQLSPTQPYALQGALQQEVLALLAEALNREGRPLLLRAEAEGTLEGLPLRGPDGGQRGLAAWLEPFLRKLKGPYLAALSEAPPTLPYQPLSPPSREEARRFVREKLPHLPPERLEALVNQAGRNFGELSRLVLLEAAKHDPQTPLQDDPTLRPLLQALAAFSPEADPAFPLVLLEKALGKPLEKLSQAERALLDWVGEGLVRPALRSLLPEEAPKALHLLALEHFPRENTFRKLYHARKAGERGVLLELLQEDPARLALLPGLWEEAQAWPREDLEALAGVVVRYRAVLGQYAHPEAEAALRVLSESQNPSLRTWARIKAAEAKADAALYKEAEGLLPPKEDLALLDETAQAEGLLVMAAVERWKGDYERAARFVAEAEGLPVAPFLKDRVQLWRGLVAKDLGRYEEALAALGQVGHDPLLLGRARYQMGDLLMRLGRLEAKVRMEEGLKALEEAGAPKDEVARVRARYATLLRRLGLYEEAEEAIQKALAEAEDPFTRARVQSEAGILEAARGRPFEALAHLVPAEAYFRTTPERPKEARYRHLRTLFRLGAAYLLLEAGQPYRAPFLGGLNAPTAQNLLQSLLAEIPEEPTDRYTALRLDTASLLALLLPPEEGKALLKPLLELENPYLRAQARLGYAECLAREGSLGEALAQIVALPPLEDPGLLAQARAVEVLALLGLGEREAAWQKLLEVRQSPLPQAFRFQLGRALGRFCPELGKRLPPTPLALPEALGFHLANPD</sequence>
<dbReference type="OrthoDB" id="28678at2"/>
<dbReference type="Gene3D" id="1.25.40.10">
    <property type="entry name" value="Tetratricopeptide repeat domain"/>
    <property type="match status" value="1"/>
</dbReference>
<proteinExistence type="predicted"/>
<evidence type="ECO:0000313" key="2">
    <source>
        <dbReference type="Proteomes" id="UP000199446"/>
    </source>
</evidence>
<evidence type="ECO:0008006" key="3">
    <source>
        <dbReference type="Google" id="ProtNLM"/>
    </source>
</evidence>
<reference evidence="2" key="1">
    <citation type="submission" date="2016-10" db="EMBL/GenBank/DDBJ databases">
        <authorList>
            <person name="Varghese N."/>
            <person name="Submissions S."/>
        </authorList>
    </citation>
    <scope>NUCLEOTIDE SEQUENCE [LARGE SCALE GENOMIC DNA]</scope>
    <source>
        <strain evidence="2">CGMCC 1.6992</strain>
    </source>
</reference>
<accession>A0A1G7FY97</accession>
<dbReference type="Pfam" id="PF13181">
    <property type="entry name" value="TPR_8"/>
    <property type="match status" value="1"/>
</dbReference>
<dbReference type="InterPro" id="IPR019734">
    <property type="entry name" value="TPR_rpt"/>
</dbReference>
<keyword evidence="2" id="KW-1185">Reference proteome</keyword>
<dbReference type="EMBL" id="FNBC01000011">
    <property type="protein sequence ID" value="SDE80810.1"/>
    <property type="molecule type" value="Genomic_DNA"/>
</dbReference>
<protein>
    <recommendedName>
        <fullName evidence="3">Tetratricopeptide repeat-containing protein</fullName>
    </recommendedName>
</protein>
<gene>
    <name evidence="1" type="ORF">SAMN04488243_11140</name>
</gene>
<dbReference type="SUPFAM" id="SSF48452">
    <property type="entry name" value="TPR-like"/>
    <property type="match status" value="1"/>
</dbReference>
<dbReference type="AlphaFoldDB" id="A0A1G7FY97"/>
<organism evidence="1 2">
    <name type="scientific">Thermus arciformis</name>
    <dbReference type="NCBI Taxonomy" id="482827"/>
    <lineage>
        <taxon>Bacteria</taxon>
        <taxon>Thermotogati</taxon>
        <taxon>Deinococcota</taxon>
        <taxon>Deinococci</taxon>
        <taxon>Thermales</taxon>
        <taxon>Thermaceae</taxon>
        <taxon>Thermus</taxon>
    </lineage>
</organism>
<dbReference type="RefSeq" id="WP_093006670.1">
    <property type="nucleotide sequence ID" value="NZ_FNBC01000011.1"/>
</dbReference>